<evidence type="ECO:0000259" key="3">
    <source>
        <dbReference type="Pfam" id="PF03109"/>
    </source>
</evidence>
<keyword evidence="4" id="KW-0418">Kinase</keyword>
<dbReference type="Pfam" id="PF03109">
    <property type="entry name" value="ABC1"/>
    <property type="match status" value="1"/>
</dbReference>
<dbReference type="EMBL" id="SGBD01000002">
    <property type="protein sequence ID" value="RZD14461.1"/>
    <property type="molecule type" value="Genomic_DNA"/>
</dbReference>
<dbReference type="InterPro" id="IPR050154">
    <property type="entry name" value="UbiB_kinase"/>
</dbReference>
<evidence type="ECO:0000313" key="5">
    <source>
        <dbReference type="Proteomes" id="UP000320813"/>
    </source>
</evidence>
<protein>
    <submittedName>
        <fullName evidence="4">AarF/ABC1/UbiB kinase family protein</fullName>
    </submittedName>
</protein>
<dbReference type="AlphaFoldDB" id="A0A519BAZ5"/>
<dbReference type="CDD" id="cd05121">
    <property type="entry name" value="ABC1_ADCK3-like"/>
    <property type="match status" value="1"/>
</dbReference>
<dbReference type="PANTHER" id="PTHR10566:SF113">
    <property type="entry name" value="PROTEIN ACTIVITY OF BC1 COMPLEX KINASE 7, CHLOROPLASTIC"/>
    <property type="match status" value="1"/>
</dbReference>
<dbReference type="InterPro" id="IPR004147">
    <property type="entry name" value="ABC1_dom"/>
</dbReference>
<comment type="similarity">
    <text evidence="1">Belongs to the protein kinase superfamily. ADCK protein kinase family.</text>
</comment>
<dbReference type="PANTHER" id="PTHR10566">
    <property type="entry name" value="CHAPERONE-ACTIVITY OF BC1 COMPLEX CABC1 -RELATED"/>
    <property type="match status" value="1"/>
</dbReference>
<feature type="transmembrane region" description="Helical" evidence="2">
    <location>
        <begin position="6"/>
        <end position="23"/>
    </location>
</feature>
<dbReference type="SUPFAM" id="SSF56112">
    <property type="entry name" value="Protein kinase-like (PK-like)"/>
    <property type="match status" value="1"/>
</dbReference>
<dbReference type="GO" id="GO:0016301">
    <property type="term" value="F:kinase activity"/>
    <property type="evidence" value="ECO:0007669"/>
    <property type="project" value="UniProtKB-KW"/>
</dbReference>
<feature type="transmembrane region" description="Helical" evidence="2">
    <location>
        <begin position="485"/>
        <end position="503"/>
    </location>
</feature>
<comment type="caution">
    <text evidence="4">The sequence shown here is derived from an EMBL/GenBank/DDBJ whole genome shotgun (WGS) entry which is preliminary data.</text>
</comment>
<dbReference type="Gene3D" id="1.10.510.10">
    <property type="entry name" value="Transferase(Phosphotransferase) domain 1"/>
    <property type="match status" value="1"/>
</dbReference>
<evidence type="ECO:0000313" key="4">
    <source>
        <dbReference type="EMBL" id="RZD14461.1"/>
    </source>
</evidence>
<keyword evidence="2" id="KW-0472">Membrane</keyword>
<evidence type="ECO:0000256" key="1">
    <source>
        <dbReference type="ARBA" id="ARBA00009670"/>
    </source>
</evidence>
<feature type="transmembrane region" description="Helical" evidence="2">
    <location>
        <begin position="509"/>
        <end position="530"/>
    </location>
</feature>
<dbReference type="InterPro" id="IPR011009">
    <property type="entry name" value="Kinase-like_dom_sf"/>
</dbReference>
<sequence>MIKRNLYIFFKAIPFILYILFTQKRFVIFGRRRALSEKYHLKSAKWLTGIIASLGPTFIKLAQVISTRADFLPPEYINALSTLQDEVPPVPFARIKPIIEKDLGKPINAVFDKFDKEPLAAASVAQVYKAAYNGKDVIVKVIRPDIEKNVGIDIVTLRNVLNLLKIFFPQNKSIQSISVVLREFQITIYEEMDLMHEVKNIKEFRKIGKKLDYIIVPKTYSEINSKNILVMDFYEGVKITNFEKLKDMRIEPEMVINRLIEFYIYQSLIKGVIHADPHPGNILVNKEGKIIVLDYGLVIHISEDTKKNLVKAVLAGIKMDFPGIIDAYYALGIINKEVSRQLLEKMAEKLYRVLSQKDISNKKIQQIINDIMKSFYAFPFELPQNLVYIFKTAAVLEGIGTALDPSYNLVKDIVPVAKRYIKETPLGKKMTPLNIIKEGFNHVKEFILDTKRVMHAAYAEDFRVKIHPNNISGLENFLIHIIKRLMAALIGGFIGIISALIFIEDKNMYLLIGGFFISALVVFVSISLPIKTTYGYSTLLDIFRHRNND</sequence>
<gene>
    <name evidence="4" type="ORF">EVJ47_04650</name>
</gene>
<keyword evidence="4" id="KW-0808">Transferase</keyword>
<feature type="domain" description="ABC1 atypical kinase-like" evidence="3">
    <location>
        <begin position="83"/>
        <end position="324"/>
    </location>
</feature>
<organism evidence="4 5">
    <name type="scientific">Candidatus Acidulodesulfobacterium ferriphilum</name>
    <dbReference type="NCBI Taxonomy" id="2597223"/>
    <lineage>
        <taxon>Bacteria</taxon>
        <taxon>Deltaproteobacteria</taxon>
        <taxon>Candidatus Acidulodesulfobacterales</taxon>
        <taxon>Candidatus Acidulodesulfobacterium</taxon>
    </lineage>
</organism>
<accession>A0A519BAZ5</accession>
<keyword evidence="2" id="KW-0812">Transmembrane</keyword>
<proteinExistence type="inferred from homology"/>
<keyword evidence="2" id="KW-1133">Transmembrane helix</keyword>
<name>A0A519BAZ5_9DELT</name>
<reference evidence="4 5" key="1">
    <citation type="submission" date="2019-01" db="EMBL/GenBank/DDBJ databases">
        <title>Insights into ecological role of a new deltaproteobacterial order Candidatus Sinidesulfobacterales (Sva0485) by metagenomics and metatranscriptomics.</title>
        <authorList>
            <person name="Tan S."/>
            <person name="Liu J."/>
            <person name="Fang Y."/>
            <person name="Hedlund B.P."/>
            <person name="Lian Z.H."/>
            <person name="Huang L.Y."/>
            <person name="Li J.T."/>
            <person name="Huang L.N."/>
            <person name="Li W.J."/>
            <person name="Jiang H.C."/>
            <person name="Dong H.L."/>
            <person name="Shu W.S."/>
        </authorList>
    </citation>
    <scope>NUCLEOTIDE SEQUENCE [LARGE SCALE GENOMIC DNA]</scope>
    <source>
        <strain evidence="4">AP3</strain>
    </source>
</reference>
<evidence type="ECO:0000256" key="2">
    <source>
        <dbReference type="SAM" id="Phobius"/>
    </source>
</evidence>
<dbReference type="Proteomes" id="UP000320813">
    <property type="component" value="Unassembled WGS sequence"/>
</dbReference>